<reference evidence="10 11" key="1">
    <citation type="submission" date="2017-12" db="EMBL/GenBank/DDBJ databases">
        <title>Characterization of six clinical isolates of Enterochimera gen. nov., a novel genus of the Yersiniaciae family and the three species Enterochimera arupensis sp. nov., Enterochimera coloradensis sp. nov, and Enterochimera californica sp. nov.</title>
        <authorList>
            <person name="Rossi A."/>
            <person name="Fisher M."/>
        </authorList>
    </citation>
    <scope>NUCLEOTIDE SEQUENCE [LARGE SCALE GENOMIC DNA]</scope>
    <source>
        <strain evidence="10 11">2016Iso1</strain>
    </source>
</reference>
<keyword evidence="11" id="KW-1185">Reference proteome</keyword>
<dbReference type="InterPro" id="IPR054712">
    <property type="entry name" value="Cas3-like_dom"/>
</dbReference>
<accession>A0A2N5EHY1</accession>
<dbReference type="Pfam" id="PF21384">
    <property type="entry name" value="Cas3_I-F_Cas2"/>
    <property type="match status" value="1"/>
</dbReference>
<evidence type="ECO:0000259" key="9">
    <source>
        <dbReference type="PROSITE" id="PS51643"/>
    </source>
</evidence>
<keyword evidence="8" id="KW-0051">Antiviral defense</keyword>
<dbReference type="PROSITE" id="PS51643">
    <property type="entry name" value="HD_CAS3"/>
    <property type="match status" value="1"/>
</dbReference>
<evidence type="ECO:0000256" key="1">
    <source>
        <dbReference type="ARBA" id="ARBA00006847"/>
    </source>
</evidence>
<organism evidence="10 11">
    <name type="scientific">Chimaeribacter arupi</name>
    <dbReference type="NCBI Taxonomy" id="2060066"/>
    <lineage>
        <taxon>Bacteria</taxon>
        <taxon>Pseudomonadati</taxon>
        <taxon>Pseudomonadota</taxon>
        <taxon>Gammaproteobacteria</taxon>
        <taxon>Enterobacterales</taxon>
        <taxon>Yersiniaceae</taxon>
        <taxon>Chimaeribacter</taxon>
    </lineage>
</organism>
<dbReference type="GO" id="GO:0046872">
    <property type="term" value="F:metal ion binding"/>
    <property type="evidence" value="ECO:0007669"/>
    <property type="project" value="UniProtKB-KW"/>
</dbReference>
<dbReference type="OrthoDB" id="220028at2"/>
<keyword evidence="4" id="KW-0547">Nucleotide-binding</keyword>
<dbReference type="InterPro" id="IPR013395">
    <property type="entry name" value="CRISPR-assoc_Cas3_yers"/>
</dbReference>
<dbReference type="Gene3D" id="1.10.3210.30">
    <property type="match status" value="1"/>
</dbReference>
<dbReference type="SUPFAM" id="SSF52540">
    <property type="entry name" value="P-loop containing nucleoside triphosphate hydrolases"/>
    <property type="match status" value="1"/>
</dbReference>
<evidence type="ECO:0000313" key="10">
    <source>
        <dbReference type="EMBL" id="PLR44025.1"/>
    </source>
</evidence>
<keyword evidence="3" id="KW-0479">Metal-binding</keyword>
<proteinExistence type="inferred from homology"/>
<dbReference type="GO" id="GO:0005524">
    <property type="term" value="F:ATP binding"/>
    <property type="evidence" value="ECO:0007669"/>
    <property type="project" value="UniProtKB-KW"/>
</dbReference>
<evidence type="ECO:0000256" key="4">
    <source>
        <dbReference type="ARBA" id="ARBA00022741"/>
    </source>
</evidence>
<dbReference type="EMBL" id="PJZK01000029">
    <property type="protein sequence ID" value="PLR44025.1"/>
    <property type="molecule type" value="Genomic_DNA"/>
</dbReference>
<name>A0A2N5EHY1_9GAMM</name>
<dbReference type="Proteomes" id="UP000234626">
    <property type="component" value="Unassembled WGS sequence"/>
</dbReference>
<dbReference type="InterPro" id="IPR038257">
    <property type="entry name" value="CRISPR-assoc_Cas3_HD_sf"/>
</dbReference>
<keyword evidence="5" id="KW-0378">Hydrolase</keyword>
<dbReference type="RefSeq" id="WP_101836102.1">
    <property type="nucleotide sequence ID" value="NZ_PJZK01000029.1"/>
</dbReference>
<evidence type="ECO:0000256" key="7">
    <source>
        <dbReference type="ARBA" id="ARBA00022840"/>
    </source>
</evidence>
<comment type="similarity">
    <text evidence="1">In the N-terminal section; belongs to the CRISPR-associated nuclease Cas3-HD family.</text>
</comment>
<dbReference type="GO" id="GO:0004386">
    <property type="term" value="F:helicase activity"/>
    <property type="evidence" value="ECO:0007669"/>
    <property type="project" value="UniProtKB-KW"/>
</dbReference>
<gene>
    <name evidence="10" type="primary">cas3f</name>
    <name evidence="10" type="ORF">CYR34_19855</name>
</gene>
<sequence length="1094" mass="123935">MNILLISQCSKQARTETSRILDQFAERKGDRTWQTAITLEGVNTLRRLLRRSARRNTAIACHWLKKNGQSELLWIVGNARCFNIQGTVPTHYTTLDILRSQRENAWSCTEAIALLAALAGLFHDFGKAGYLFQYNLCHASVRRYQPFRHEWLSVRLFQAFVGEQHDSEWLALLHHPDRIDEEAILARLKKDRVKPALDPNDHTAPASPFRGMTPLAQTVCWLLLSHHRLPHYQGKNPPDMAESAAWLEQQLDASWNALNHLAGWTEADLDSVWTFPHGLPWRSAAWGNKAHQLAKRALNSGALADFARLDEAFVPHLARLALMLADHHYSSQQTSAHWQDEHYPVWANTDRATGRLKQQLDEHCVGVAHHALLLARVLPGIRRQLPAIARHKGFRERAADARFQWQNNAWECCAGLREQAQQQGFFGINLASTGCGKTFANARIMYALANEQQGCRFTVALGLRTLTLQTGQALRERLHLQPEDLAVMIGSSAARELYEQQHPEPDDNSLSAQALFEEHQYVHYDGAPDNSPLQHWLQKDPKLKQLINAPVLVATIDHLMPATEGTRGGKQLAPMLRLLTSDLVLDEPDDFDLADEYALCRLVNWAGMLGSKVVLSSATLPPSLVQALYIAYGKGRKAYQHAIGQPQDMAVCCAWFDEDKVKPGCFSDYKEFIKEHQKFINARVARLRNKPAVRQGSIIPVKAAGRSVPEVITAVATTLHEAMLSLHHAHHECHEHGKKVSLGLVRMANIDPLVAVAKALLQCPSPPGTHIHYCVYHSHHPTGIRSHIEQHLDRAFDRRETDALWKLPEVKRALASSTDENHLFVVLATSVVEVGRDWDADWGILECSSVRSMVQFAGRIQRHRRRVPDSPNIFILNKNLRALRRTQPGQAVFCLPGFENPHFRLTSDDVNDVLHEEEYRVISSLPRLIEPPAQRSPYSTYSSLTALEHQHTREVLLGRGQGKLSAALWWRQPLHWNDELQRRTPFRRTSPEEQFFLRMEEEYDTPGFYFRDDGPSGWKEAGCFDRAEVEFAAGVSAWVETDYHTVWLALAEQSDLSLEEVSTRYGELSLMCSPTEAPQAWCFHPLLGVFRALD</sequence>
<evidence type="ECO:0000256" key="2">
    <source>
        <dbReference type="ARBA" id="ARBA00009046"/>
    </source>
</evidence>
<keyword evidence="7" id="KW-0067">ATP-binding</keyword>
<dbReference type="Pfam" id="PF22590">
    <property type="entry name" value="Cas3-like_C_2"/>
    <property type="match status" value="1"/>
</dbReference>
<comment type="similarity">
    <text evidence="2">In the central section; belongs to the CRISPR-associated helicase Cas3 family.</text>
</comment>
<keyword evidence="6" id="KW-0347">Helicase</keyword>
<evidence type="ECO:0000313" key="11">
    <source>
        <dbReference type="Proteomes" id="UP000234626"/>
    </source>
</evidence>
<evidence type="ECO:0000256" key="6">
    <source>
        <dbReference type="ARBA" id="ARBA00022806"/>
    </source>
</evidence>
<evidence type="ECO:0000256" key="5">
    <source>
        <dbReference type="ARBA" id="ARBA00022801"/>
    </source>
</evidence>
<evidence type="ECO:0000256" key="3">
    <source>
        <dbReference type="ARBA" id="ARBA00022723"/>
    </source>
</evidence>
<dbReference type="InterPro" id="IPR027417">
    <property type="entry name" value="P-loop_NTPase"/>
</dbReference>
<dbReference type="InterPro" id="IPR006483">
    <property type="entry name" value="CRISPR-assoc_Cas3_HD"/>
</dbReference>
<dbReference type="GO" id="GO:0016787">
    <property type="term" value="F:hydrolase activity"/>
    <property type="evidence" value="ECO:0007669"/>
    <property type="project" value="UniProtKB-KW"/>
</dbReference>
<comment type="caution">
    <text evidence="10">The sequence shown here is derived from an EMBL/GenBank/DDBJ whole genome shotgun (WGS) entry which is preliminary data.</text>
</comment>
<evidence type="ECO:0000256" key="8">
    <source>
        <dbReference type="ARBA" id="ARBA00023118"/>
    </source>
</evidence>
<dbReference type="NCBIfam" id="TIGR02562">
    <property type="entry name" value="cas3_yersinia"/>
    <property type="match status" value="1"/>
</dbReference>
<feature type="domain" description="HD Cas3-type" evidence="9">
    <location>
        <begin position="99"/>
        <end position="274"/>
    </location>
</feature>
<dbReference type="GO" id="GO:0051607">
    <property type="term" value="P:defense response to virus"/>
    <property type="evidence" value="ECO:0007669"/>
    <property type="project" value="UniProtKB-KW"/>
</dbReference>
<dbReference type="AlphaFoldDB" id="A0A2N5EHY1"/>
<dbReference type="InterPro" id="IPR048823">
    <property type="entry name" value="Cas3_I-F_Cas2"/>
</dbReference>
<protein>
    <submittedName>
        <fullName evidence="10">Type I-F CRISPR-associated helicase Cas3</fullName>
    </submittedName>
</protein>